<keyword evidence="1 8" id="KW-0813">Transport</keyword>
<dbReference type="GO" id="GO:0005886">
    <property type="term" value="C:plasma membrane"/>
    <property type="evidence" value="ECO:0007669"/>
    <property type="project" value="UniProtKB-SubCell"/>
</dbReference>
<organism evidence="9 10">
    <name type="scientific">Candidatus Caccalectryoclostridium excrementigallinarum</name>
    <dbReference type="NCBI Taxonomy" id="2840710"/>
    <lineage>
        <taxon>Bacteria</taxon>
        <taxon>Bacillati</taxon>
        <taxon>Bacillota</taxon>
        <taxon>Clostridia</taxon>
        <taxon>Christensenellales</taxon>
        <taxon>Christensenellaceae</taxon>
        <taxon>Christensenellaceae incertae sedis</taxon>
        <taxon>Candidatus Caccalectryoclostridium</taxon>
    </lineage>
</organism>
<comment type="similarity">
    <text evidence="8">Belongs to the MntP (TC 9.B.29) family.</text>
</comment>
<accession>A0A9D1MLM6</accession>
<keyword evidence="6 8" id="KW-0472">Membrane</keyword>
<feature type="transmembrane region" description="Helical" evidence="8">
    <location>
        <begin position="134"/>
        <end position="154"/>
    </location>
</feature>
<dbReference type="HAMAP" id="MF_01521">
    <property type="entry name" value="MntP_pump"/>
    <property type="match status" value="1"/>
</dbReference>
<gene>
    <name evidence="8" type="primary">mntP</name>
    <name evidence="9" type="ORF">IAB07_02185</name>
</gene>
<feature type="transmembrane region" description="Helical" evidence="8">
    <location>
        <begin position="35"/>
        <end position="61"/>
    </location>
</feature>
<comment type="function">
    <text evidence="8">Probably functions as a manganese efflux pump.</text>
</comment>
<evidence type="ECO:0000256" key="3">
    <source>
        <dbReference type="ARBA" id="ARBA00022692"/>
    </source>
</evidence>
<feature type="transmembrane region" description="Helical" evidence="8">
    <location>
        <begin position="160"/>
        <end position="183"/>
    </location>
</feature>
<dbReference type="Pfam" id="PF02659">
    <property type="entry name" value="Mntp"/>
    <property type="match status" value="1"/>
</dbReference>
<dbReference type="InterPro" id="IPR022929">
    <property type="entry name" value="Put_MntP"/>
</dbReference>
<dbReference type="EMBL" id="DVNJ01000010">
    <property type="protein sequence ID" value="HIU62561.1"/>
    <property type="molecule type" value="Genomic_DNA"/>
</dbReference>
<keyword evidence="2 8" id="KW-1003">Cell membrane</keyword>
<keyword evidence="5 8" id="KW-0406">Ion transport</keyword>
<feature type="transmembrane region" description="Helical" evidence="8">
    <location>
        <begin position="195"/>
        <end position="214"/>
    </location>
</feature>
<dbReference type="AlphaFoldDB" id="A0A9D1MLM6"/>
<evidence type="ECO:0000313" key="9">
    <source>
        <dbReference type="EMBL" id="HIU62561.1"/>
    </source>
</evidence>
<name>A0A9D1MLM6_9FIRM</name>
<keyword evidence="4 8" id="KW-1133">Transmembrane helix</keyword>
<evidence type="ECO:0000313" key="10">
    <source>
        <dbReference type="Proteomes" id="UP000824145"/>
    </source>
</evidence>
<evidence type="ECO:0000256" key="6">
    <source>
        <dbReference type="ARBA" id="ARBA00023136"/>
    </source>
</evidence>
<comment type="caution">
    <text evidence="9">The sequence shown here is derived from an EMBL/GenBank/DDBJ whole genome shotgun (WGS) entry which is preliminary data.</text>
</comment>
<feature type="transmembrane region" description="Helical" evidence="8">
    <location>
        <begin position="81"/>
        <end position="100"/>
    </location>
</feature>
<dbReference type="PANTHER" id="PTHR35529">
    <property type="entry name" value="MANGANESE EFFLUX PUMP MNTP-RELATED"/>
    <property type="match status" value="1"/>
</dbReference>
<evidence type="ECO:0000256" key="7">
    <source>
        <dbReference type="ARBA" id="ARBA00023211"/>
    </source>
</evidence>
<proteinExistence type="inferred from homology"/>
<evidence type="ECO:0000256" key="1">
    <source>
        <dbReference type="ARBA" id="ARBA00022448"/>
    </source>
</evidence>
<evidence type="ECO:0000256" key="8">
    <source>
        <dbReference type="HAMAP-Rule" id="MF_01521"/>
    </source>
</evidence>
<dbReference type="Proteomes" id="UP000824145">
    <property type="component" value="Unassembled WGS sequence"/>
</dbReference>
<dbReference type="PANTHER" id="PTHR35529:SF1">
    <property type="entry name" value="MANGANESE EFFLUX PUMP MNTP-RELATED"/>
    <property type="match status" value="1"/>
</dbReference>
<dbReference type="InterPro" id="IPR003810">
    <property type="entry name" value="Mntp/YtaF"/>
</dbReference>
<protein>
    <recommendedName>
        <fullName evidence="8">Putative manganese efflux pump MntP</fullName>
    </recommendedName>
</protein>
<sequence length="215" mass="23271">MQLWEIALTGLSLAMDAFAVSMCKGVEMKKFIFKFALAIAGSFALFQMLMPLIGWGVVTLLREAIESGSDTGVQIIKQSDHWIAFALLGFLGVKMIIDAVKPWFKKRRALKRGEEYVEEAPDPDAPVRLGVKTLLVMSVATSIDALAVGVTFGLLENINIWTSIGIIGAITFTLCLVGVLIGVKVGARFQHKAEFLGGVVLIALGIKILVEHLIA</sequence>
<reference evidence="9" key="2">
    <citation type="journal article" date="2021" name="PeerJ">
        <title>Extensive microbial diversity within the chicken gut microbiome revealed by metagenomics and culture.</title>
        <authorList>
            <person name="Gilroy R."/>
            <person name="Ravi A."/>
            <person name="Getino M."/>
            <person name="Pursley I."/>
            <person name="Horton D.L."/>
            <person name="Alikhan N.F."/>
            <person name="Baker D."/>
            <person name="Gharbi K."/>
            <person name="Hall N."/>
            <person name="Watson M."/>
            <person name="Adriaenssens E.M."/>
            <person name="Foster-Nyarko E."/>
            <person name="Jarju S."/>
            <person name="Secka A."/>
            <person name="Antonio M."/>
            <person name="Oren A."/>
            <person name="Chaudhuri R.R."/>
            <person name="La Ragione R."/>
            <person name="Hildebrand F."/>
            <person name="Pallen M.J."/>
        </authorList>
    </citation>
    <scope>NUCLEOTIDE SEQUENCE</scope>
    <source>
        <strain evidence="9">9366</strain>
    </source>
</reference>
<evidence type="ECO:0000256" key="2">
    <source>
        <dbReference type="ARBA" id="ARBA00022475"/>
    </source>
</evidence>
<keyword evidence="7 8" id="KW-0464">Manganese</keyword>
<evidence type="ECO:0000256" key="5">
    <source>
        <dbReference type="ARBA" id="ARBA00023065"/>
    </source>
</evidence>
<reference evidence="9" key="1">
    <citation type="submission" date="2020-10" db="EMBL/GenBank/DDBJ databases">
        <authorList>
            <person name="Gilroy R."/>
        </authorList>
    </citation>
    <scope>NUCLEOTIDE SEQUENCE</scope>
    <source>
        <strain evidence="9">9366</strain>
    </source>
</reference>
<comment type="subcellular location">
    <subcellularLocation>
        <location evidence="8">Cell membrane</location>
        <topology evidence="8">Multi-pass membrane protein</topology>
    </subcellularLocation>
</comment>
<keyword evidence="3 8" id="KW-0812">Transmembrane</keyword>
<evidence type="ECO:0000256" key="4">
    <source>
        <dbReference type="ARBA" id="ARBA00022989"/>
    </source>
</evidence>
<dbReference type="GO" id="GO:0005384">
    <property type="term" value="F:manganese ion transmembrane transporter activity"/>
    <property type="evidence" value="ECO:0007669"/>
    <property type="project" value="UniProtKB-UniRule"/>
</dbReference>